<dbReference type="InterPro" id="IPR052509">
    <property type="entry name" value="Metal_resp_DNA-bind_regulator"/>
</dbReference>
<dbReference type="SUPFAM" id="SSF46785">
    <property type="entry name" value="Winged helix' DNA-binding domain"/>
    <property type="match status" value="1"/>
</dbReference>
<dbReference type="InterPro" id="IPR036388">
    <property type="entry name" value="WH-like_DNA-bd_sf"/>
</dbReference>
<evidence type="ECO:0000259" key="1">
    <source>
        <dbReference type="Pfam" id="PF03551"/>
    </source>
</evidence>
<dbReference type="AlphaFoldDB" id="A0ABD4T0K1"/>
<sequence>MLELATLGLLQKEALHGYQLTKMLELFMGSCISVNYGAIYPLLRRLERQGLITTLSSTSERPEASSRIIYRTTAQGHERWRSRMLQTPNESWVNSRARFMIKAFFFAELDPSERIALIQHRLAQCWEREQLLRSKPLPLGPLDVYQSQAVQRGMEMLCDEQQWLQTLLSREQSLMTGPSVTP</sequence>
<dbReference type="Pfam" id="PF03551">
    <property type="entry name" value="PadR"/>
    <property type="match status" value="1"/>
</dbReference>
<keyword evidence="3" id="KW-1185">Reference proteome</keyword>
<evidence type="ECO:0000313" key="2">
    <source>
        <dbReference type="EMBL" id="MCM1981945.1"/>
    </source>
</evidence>
<accession>A0ABD4T0K1</accession>
<evidence type="ECO:0000313" key="3">
    <source>
        <dbReference type="Proteomes" id="UP000031561"/>
    </source>
</evidence>
<dbReference type="RefSeq" id="WP_166280219.1">
    <property type="nucleotide sequence ID" value="NZ_JTHE03000024.1"/>
</dbReference>
<gene>
    <name evidence="2" type="ORF">QQ91_0003740</name>
</gene>
<protein>
    <submittedName>
        <fullName evidence="2">PadR family transcriptional regulator</fullName>
    </submittedName>
</protein>
<dbReference type="Gene3D" id="1.10.10.10">
    <property type="entry name" value="Winged helix-like DNA-binding domain superfamily/Winged helix DNA-binding domain"/>
    <property type="match status" value="1"/>
</dbReference>
<dbReference type="PANTHER" id="PTHR33169">
    <property type="entry name" value="PADR-FAMILY TRANSCRIPTIONAL REGULATOR"/>
    <property type="match status" value="1"/>
</dbReference>
<organism evidence="2 3">
    <name type="scientific">Lyngbya confervoides BDU141951</name>
    <dbReference type="NCBI Taxonomy" id="1574623"/>
    <lineage>
        <taxon>Bacteria</taxon>
        <taxon>Bacillati</taxon>
        <taxon>Cyanobacteriota</taxon>
        <taxon>Cyanophyceae</taxon>
        <taxon>Oscillatoriophycideae</taxon>
        <taxon>Oscillatoriales</taxon>
        <taxon>Microcoleaceae</taxon>
        <taxon>Lyngbya</taxon>
    </lineage>
</organism>
<name>A0ABD4T0K1_9CYAN</name>
<dbReference type="InterPro" id="IPR005149">
    <property type="entry name" value="Tscrpt_reg_PadR_N"/>
</dbReference>
<dbReference type="Proteomes" id="UP000031561">
    <property type="component" value="Unassembled WGS sequence"/>
</dbReference>
<comment type="caution">
    <text evidence="2">The sequence shown here is derived from an EMBL/GenBank/DDBJ whole genome shotgun (WGS) entry which is preliminary data.</text>
</comment>
<reference evidence="2 3" key="1">
    <citation type="journal article" date="2015" name="Genome Announc.">
        <title>Draft Genome Sequence of Filamentous Marine Cyanobacterium Lyngbya confervoides Strain BDU141951.</title>
        <authorList>
            <person name="Chandrababunaidu M.M."/>
            <person name="Sen D."/>
            <person name="Tripathy S."/>
        </authorList>
    </citation>
    <scope>NUCLEOTIDE SEQUENCE [LARGE SCALE GENOMIC DNA]</scope>
    <source>
        <strain evidence="2 3">BDU141951</strain>
    </source>
</reference>
<dbReference type="PANTHER" id="PTHR33169:SF26">
    <property type="entry name" value="CONSERVED PROTEIN"/>
    <property type="match status" value="1"/>
</dbReference>
<dbReference type="InterPro" id="IPR036390">
    <property type="entry name" value="WH_DNA-bd_sf"/>
</dbReference>
<proteinExistence type="predicted"/>
<dbReference type="EMBL" id="JTHE03000024">
    <property type="protein sequence ID" value="MCM1981945.1"/>
    <property type="molecule type" value="Genomic_DNA"/>
</dbReference>
<feature type="domain" description="Transcription regulator PadR N-terminal" evidence="1">
    <location>
        <begin position="7"/>
        <end position="80"/>
    </location>
</feature>